<dbReference type="Gene3D" id="3.40.190.100">
    <property type="entry name" value="Glycine betaine-binding periplasmic protein, domain 2"/>
    <property type="match status" value="1"/>
</dbReference>
<keyword evidence="4" id="KW-1185">Reference proteome</keyword>
<evidence type="ECO:0000313" key="4">
    <source>
        <dbReference type="Proteomes" id="UP001524547"/>
    </source>
</evidence>
<dbReference type="Proteomes" id="UP001524547">
    <property type="component" value="Unassembled WGS sequence"/>
</dbReference>
<feature type="domain" description="ABC-type glycine betaine transport system substrate-binding" evidence="2">
    <location>
        <begin position="9"/>
        <end position="249"/>
    </location>
</feature>
<gene>
    <name evidence="3" type="ORF">NFI88_13235</name>
</gene>
<dbReference type="RefSeq" id="WP_422920553.1">
    <property type="nucleotide sequence ID" value="NZ_JAMZEJ010000008.1"/>
</dbReference>
<evidence type="ECO:0000256" key="1">
    <source>
        <dbReference type="SAM" id="MobiDB-lite"/>
    </source>
</evidence>
<feature type="region of interest" description="Disordered" evidence="1">
    <location>
        <begin position="239"/>
        <end position="258"/>
    </location>
</feature>
<dbReference type="Gene3D" id="3.40.190.10">
    <property type="entry name" value="Periplasmic binding protein-like II"/>
    <property type="match status" value="1"/>
</dbReference>
<name>A0ABT1W1E0_9PROT</name>
<comment type="caution">
    <text evidence="3">The sequence shown here is derived from an EMBL/GenBank/DDBJ whole genome shotgun (WGS) entry which is preliminary data.</text>
</comment>
<evidence type="ECO:0000259" key="2">
    <source>
        <dbReference type="Pfam" id="PF04069"/>
    </source>
</evidence>
<evidence type="ECO:0000313" key="3">
    <source>
        <dbReference type="EMBL" id="MCQ8241799.1"/>
    </source>
</evidence>
<proteinExistence type="predicted"/>
<dbReference type="InterPro" id="IPR007210">
    <property type="entry name" value="ABC_Gly_betaine_transp_sub-bd"/>
</dbReference>
<protein>
    <submittedName>
        <fullName evidence="3">Glycine betaine ABC transporter substrate-binding protein</fullName>
    </submittedName>
</protein>
<dbReference type="SUPFAM" id="SSF53850">
    <property type="entry name" value="Periplasmic binding protein-like II"/>
    <property type="match status" value="1"/>
</dbReference>
<dbReference type="Pfam" id="PF04069">
    <property type="entry name" value="OpuAC"/>
    <property type="match status" value="1"/>
</dbReference>
<reference evidence="3 4" key="1">
    <citation type="submission" date="2022-06" db="EMBL/GenBank/DDBJ databases">
        <title>Rhizosaccharibacter gen. nov. sp. nov. KSS12, endophytic bacteria isolated from sugarcane.</title>
        <authorList>
            <person name="Pitiwittayakul N."/>
        </authorList>
    </citation>
    <scope>NUCLEOTIDE SEQUENCE [LARGE SCALE GENOMIC DNA]</scope>
    <source>
        <strain evidence="3 4">KSS12</strain>
    </source>
</reference>
<organism evidence="3 4">
    <name type="scientific">Rhizosaccharibacter radicis</name>
    <dbReference type="NCBI Taxonomy" id="2782605"/>
    <lineage>
        <taxon>Bacteria</taxon>
        <taxon>Pseudomonadati</taxon>
        <taxon>Pseudomonadota</taxon>
        <taxon>Alphaproteobacteria</taxon>
        <taxon>Acetobacterales</taxon>
        <taxon>Acetobacteraceae</taxon>
        <taxon>Rhizosaccharibacter</taxon>
    </lineage>
</organism>
<sequence>MTLSTLLLAHPDEPRHEAAAAAVLRVLEAHEMEVEMFAAPRAVLERRMREGGIDMLATAWLPDRDAEWTTAAFGMGAMGGVLYRPHALWAATTAVPPAIATLEDLGRPETAAILERSLLVPASLETLCREVVGTYGLAEAGFALEVLPEENAVLRATALLDAGVAAVVPCWQPGALLHGGRLRPLADPRGVLGRPQEARLLLREGLRAELDPDLLDELDELTLGNPVISAMENAMRRDGMSADDAAEAWQRGKLTPRT</sequence>
<dbReference type="EMBL" id="JAMZEJ010000008">
    <property type="protein sequence ID" value="MCQ8241799.1"/>
    <property type="molecule type" value="Genomic_DNA"/>
</dbReference>
<accession>A0ABT1W1E0</accession>